<dbReference type="AlphaFoldDB" id="A0A1I1UGB8"/>
<accession>A0A1I1UGB8</accession>
<evidence type="ECO:0000259" key="5">
    <source>
        <dbReference type="PROSITE" id="PS51006"/>
    </source>
</evidence>
<dbReference type="CDD" id="cd02440">
    <property type="entry name" value="AdoMet_MTases"/>
    <property type="match status" value="1"/>
</dbReference>
<evidence type="ECO:0000313" key="7">
    <source>
        <dbReference type="Proteomes" id="UP000199400"/>
    </source>
</evidence>
<evidence type="ECO:0000256" key="3">
    <source>
        <dbReference type="ARBA" id="ARBA00023115"/>
    </source>
</evidence>
<dbReference type="PANTHER" id="PTHR43317">
    <property type="entry name" value="THERMOSPERMINE SYNTHASE ACAULIS5"/>
    <property type="match status" value="1"/>
</dbReference>
<dbReference type="EMBL" id="FOMX01000003">
    <property type="protein sequence ID" value="SFD69886.1"/>
    <property type="molecule type" value="Genomic_DNA"/>
</dbReference>
<evidence type="ECO:0000256" key="4">
    <source>
        <dbReference type="PROSITE-ProRule" id="PRU00354"/>
    </source>
</evidence>
<dbReference type="InterPro" id="IPR006311">
    <property type="entry name" value="TAT_signal"/>
</dbReference>
<dbReference type="Gene3D" id="3.40.50.150">
    <property type="entry name" value="Vaccinia Virus protein VP39"/>
    <property type="match status" value="1"/>
</dbReference>
<protein>
    <submittedName>
        <fullName evidence="6">Spermidine synthase</fullName>
    </submittedName>
</protein>
<feature type="domain" description="PABS" evidence="5">
    <location>
        <begin position="24"/>
        <end position="263"/>
    </location>
</feature>
<dbReference type="InterPro" id="IPR030374">
    <property type="entry name" value="PABS"/>
</dbReference>
<comment type="similarity">
    <text evidence="1">Belongs to the spermidine/spermine synthase family.</text>
</comment>
<evidence type="ECO:0000256" key="1">
    <source>
        <dbReference type="ARBA" id="ARBA00007867"/>
    </source>
</evidence>
<dbReference type="SUPFAM" id="SSF53335">
    <property type="entry name" value="S-adenosyl-L-methionine-dependent methyltransferases"/>
    <property type="match status" value="1"/>
</dbReference>
<sequence length="328" mass="36717">MVLAVTDASPSLSRRGLLLLGGGSLAFGAAALARPAEAAETVLAEAVSRYNRIRVSERGTVRTMYFVGDDGTQFIESRHDRSRPQSLDLDYTRTMMAGFLLQPRPRRLLMLGLGGGGMSNYLKARFPELEIDAVDIDPEVVRLAQEFFDVPKDDPRYRVHVADARLFVERAAADVRWDMIMLDAFRGVFVPYHLKTAEFYRACLARLSPDGVVVANLHNVTRMYPHDRETTSAVFPQRYSFVSETGNQTTLVASAGRERVGAYQIRANARAVQPQFDADMLGLAARYYIRRDWEDSAEVLKDDFKPAELEAAAGRHNQTCVKNCRYGL</sequence>
<dbReference type="InterPro" id="IPR029063">
    <property type="entry name" value="SAM-dependent_MTases_sf"/>
</dbReference>
<keyword evidence="7" id="KW-1185">Reference proteome</keyword>
<dbReference type="NCBIfam" id="NF037959">
    <property type="entry name" value="MFS_SpdSyn"/>
    <property type="match status" value="1"/>
</dbReference>
<name>A0A1I1UGB8_9BACT</name>
<organism evidence="6 7">
    <name type="scientific">Nannocystis exedens</name>
    <dbReference type="NCBI Taxonomy" id="54"/>
    <lineage>
        <taxon>Bacteria</taxon>
        <taxon>Pseudomonadati</taxon>
        <taxon>Myxococcota</taxon>
        <taxon>Polyangia</taxon>
        <taxon>Nannocystales</taxon>
        <taxon>Nannocystaceae</taxon>
        <taxon>Nannocystis</taxon>
    </lineage>
</organism>
<evidence type="ECO:0000313" key="6">
    <source>
        <dbReference type="EMBL" id="SFD69886.1"/>
    </source>
</evidence>
<reference evidence="7" key="1">
    <citation type="submission" date="2016-10" db="EMBL/GenBank/DDBJ databases">
        <authorList>
            <person name="Varghese N."/>
            <person name="Submissions S."/>
        </authorList>
    </citation>
    <scope>NUCLEOTIDE SEQUENCE [LARGE SCALE GENOMIC DNA]</scope>
    <source>
        <strain evidence="7">ATCC 25963</strain>
    </source>
</reference>
<dbReference type="PROSITE" id="PS51006">
    <property type="entry name" value="PABS_2"/>
    <property type="match status" value="1"/>
</dbReference>
<dbReference type="GO" id="GO:0006596">
    <property type="term" value="P:polyamine biosynthetic process"/>
    <property type="evidence" value="ECO:0007669"/>
    <property type="project" value="UniProtKB-UniRule"/>
</dbReference>
<dbReference type="STRING" id="54.SAMN02745121_01231"/>
<keyword evidence="3 4" id="KW-0620">Polyamine biosynthesis</keyword>
<feature type="active site" description="Proton acceptor" evidence="4">
    <location>
        <position position="183"/>
    </location>
</feature>
<proteinExistence type="inferred from homology"/>
<dbReference type="PROSITE" id="PS51318">
    <property type="entry name" value="TAT"/>
    <property type="match status" value="1"/>
</dbReference>
<dbReference type="PANTHER" id="PTHR43317:SF1">
    <property type="entry name" value="THERMOSPERMINE SYNTHASE ACAULIS5"/>
    <property type="match status" value="1"/>
</dbReference>
<dbReference type="Pfam" id="PF01564">
    <property type="entry name" value="Spermine_synth"/>
    <property type="match status" value="1"/>
</dbReference>
<evidence type="ECO:0000256" key="2">
    <source>
        <dbReference type="ARBA" id="ARBA00022679"/>
    </source>
</evidence>
<dbReference type="Proteomes" id="UP000199400">
    <property type="component" value="Unassembled WGS sequence"/>
</dbReference>
<keyword evidence="2 4" id="KW-0808">Transferase</keyword>
<gene>
    <name evidence="6" type="ORF">SAMN02745121_01231</name>
</gene>
<dbReference type="GO" id="GO:0016740">
    <property type="term" value="F:transferase activity"/>
    <property type="evidence" value="ECO:0007669"/>
    <property type="project" value="UniProtKB-UniRule"/>
</dbReference>